<dbReference type="InterPro" id="IPR030842">
    <property type="entry name" value="TF_NusA_bacterial"/>
</dbReference>
<dbReference type="GO" id="GO:0003700">
    <property type="term" value="F:DNA-binding transcription factor activity"/>
    <property type="evidence" value="ECO:0007669"/>
    <property type="project" value="InterPro"/>
</dbReference>
<reference evidence="12 13" key="1">
    <citation type="submission" date="2017-09" db="EMBL/GenBank/DDBJ databases">
        <title>Depth-based differentiation of microbial function through sediment-hosted aquifers and enrichment of novel symbionts in the deep terrestrial subsurface.</title>
        <authorList>
            <person name="Probst A.J."/>
            <person name="Ladd B."/>
            <person name="Jarett J.K."/>
            <person name="Geller-Mcgrath D.E."/>
            <person name="Sieber C.M."/>
            <person name="Emerson J.B."/>
            <person name="Anantharaman K."/>
            <person name="Thomas B.C."/>
            <person name="Malmstrom R."/>
            <person name="Stieglmeier M."/>
            <person name="Klingl A."/>
            <person name="Woyke T."/>
            <person name="Ryan C.M."/>
            <person name="Banfield J.F."/>
        </authorList>
    </citation>
    <scope>NUCLEOTIDE SEQUENCE [LARGE SCALE GENOMIC DNA]</scope>
    <source>
        <strain evidence="12">CG11_big_fil_rev_8_21_14_0_20_36_20</strain>
    </source>
</reference>
<keyword evidence="2 7" id="KW-0963">Cytoplasm</keyword>
<dbReference type="InterPro" id="IPR003029">
    <property type="entry name" value="S1_domain"/>
</dbReference>
<feature type="compositionally biased region" description="Basic and acidic residues" evidence="9">
    <location>
        <begin position="422"/>
        <end position="450"/>
    </location>
</feature>
<dbReference type="InterPro" id="IPR036555">
    <property type="entry name" value="NusA_N_sf"/>
</dbReference>
<dbReference type="CDD" id="cd02134">
    <property type="entry name" value="KH-II_NusA_rpt1"/>
    <property type="match status" value="1"/>
</dbReference>
<dbReference type="CDD" id="cd04455">
    <property type="entry name" value="S1_NusA"/>
    <property type="match status" value="1"/>
</dbReference>
<keyword evidence="5 7" id="KW-0805">Transcription regulation</keyword>
<keyword evidence="1 7" id="KW-0806">Transcription termination</keyword>
<evidence type="ECO:0000313" key="13">
    <source>
        <dbReference type="Proteomes" id="UP000230564"/>
    </source>
</evidence>
<dbReference type="InterPro" id="IPR010213">
    <property type="entry name" value="TF_NusA"/>
</dbReference>
<comment type="similarity">
    <text evidence="7">Belongs to the NusA family.</text>
</comment>
<dbReference type="Pfam" id="PF08529">
    <property type="entry name" value="NusA_N"/>
    <property type="match status" value="1"/>
</dbReference>
<gene>
    <name evidence="7 12" type="primary">nusA</name>
    <name evidence="12" type="ORF">COV55_02320</name>
</gene>
<dbReference type="InterPro" id="IPR015946">
    <property type="entry name" value="KH_dom-like_a/b"/>
</dbReference>
<keyword evidence="6 7" id="KW-0804">Transcription</keyword>
<dbReference type="FunFam" id="3.30.300.20:FF:000002">
    <property type="entry name" value="Transcription termination/antitermination protein NusA"/>
    <property type="match status" value="1"/>
</dbReference>
<dbReference type="Gene3D" id="3.30.300.20">
    <property type="match status" value="2"/>
</dbReference>
<feature type="domain" description="K Homology" evidence="11">
    <location>
        <begin position="356"/>
        <end position="444"/>
    </location>
</feature>
<dbReference type="SUPFAM" id="SSF50249">
    <property type="entry name" value="Nucleic acid-binding proteins"/>
    <property type="match status" value="1"/>
</dbReference>
<organism evidence="12 13">
    <name type="scientific">Candidatus Komeilibacteria bacterium CG11_big_fil_rev_8_21_14_0_20_36_20</name>
    <dbReference type="NCBI Taxonomy" id="1974477"/>
    <lineage>
        <taxon>Bacteria</taxon>
        <taxon>Candidatus Komeiliibacteriota</taxon>
    </lineage>
</organism>
<evidence type="ECO:0000256" key="5">
    <source>
        <dbReference type="ARBA" id="ARBA00023015"/>
    </source>
</evidence>
<name>A0A2H0ND10_9BACT</name>
<dbReference type="Proteomes" id="UP000230564">
    <property type="component" value="Unassembled WGS sequence"/>
</dbReference>
<dbReference type="SMART" id="SM00322">
    <property type="entry name" value="KH"/>
    <property type="match status" value="2"/>
</dbReference>
<feature type="region of interest" description="Disordered" evidence="9">
    <location>
        <begin position="398"/>
        <end position="466"/>
    </location>
</feature>
<dbReference type="GO" id="GO:0031564">
    <property type="term" value="P:transcription antitermination"/>
    <property type="evidence" value="ECO:0007669"/>
    <property type="project" value="UniProtKB-UniRule"/>
</dbReference>
<evidence type="ECO:0000256" key="3">
    <source>
        <dbReference type="ARBA" id="ARBA00022814"/>
    </source>
</evidence>
<dbReference type="Gene3D" id="2.40.50.140">
    <property type="entry name" value="Nucleic acid-binding proteins"/>
    <property type="match status" value="1"/>
</dbReference>
<evidence type="ECO:0000256" key="4">
    <source>
        <dbReference type="ARBA" id="ARBA00022884"/>
    </source>
</evidence>
<evidence type="ECO:0000256" key="9">
    <source>
        <dbReference type="SAM" id="MobiDB-lite"/>
    </source>
</evidence>
<keyword evidence="8" id="KW-0175">Coiled coil</keyword>
<dbReference type="PROSITE" id="PS50084">
    <property type="entry name" value="KH_TYPE_1"/>
    <property type="match status" value="1"/>
</dbReference>
<evidence type="ECO:0000259" key="10">
    <source>
        <dbReference type="SMART" id="SM00316"/>
    </source>
</evidence>
<evidence type="ECO:0000256" key="7">
    <source>
        <dbReference type="HAMAP-Rule" id="MF_00945"/>
    </source>
</evidence>
<dbReference type="NCBIfam" id="TIGR01953">
    <property type="entry name" value="NusA"/>
    <property type="match status" value="1"/>
</dbReference>
<dbReference type="InterPro" id="IPR012340">
    <property type="entry name" value="NA-bd_OB-fold"/>
</dbReference>
<dbReference type="GO" id="GO:0005829">
    <property type="term" value="C:cytosol"/>
    <property type="evidence" value="ECO:0007669"/>
    <property type="project" value="TreeGrafter"/>
</dbReference>
<dbReference type="Pfam" id="PF13184">
    <property type="entry name" value="KH_NusA_1st"/>
    <property type="match status" value="1"/>
</dbReference>
<comment type="subunit">
    <text evidence="7">Monomer. Binds directly to the core enzyme of the DNA-dependent RNA polymerase and to nascent RNA.</text>
</comment>
<comment type="caution">
    <text evidence="12">The sequence shown here is derived from an EMBL/GenBank/DDBJ whole genome shotgun (WGS) entry which is preliminary data.</text>
</comment>
<evidence type="ECO:0000259" key="11">
    <source>
        <dbReference type="SMART" id="SM00322"/>
    </source>
</evidence>
<evidence type="ECO:0000256" key="2">
    <source>
        <dbReference type="ARBA" id="ARBA00022490"/>
    </source>
</evidence>
<dbReference type="Gene3D" id="3.30.1480.10">
    <property type="entry name" value="NusA, N-terminal domain"/>
    <property type="match status" value="2"/>
</dbReference>
<accession>A0A2H0ND10</accession>
<dbReference type="InterPro" id="IPR013735">
    <property type="entry name" value="TF_NusA_N"/>
</dbReference>
<comment type="subcellular location">
    <subcellularLocation>
        <location evidence="7">Cytoplasm</location>
    </subcellularLocation>
</comment>
<feature type="compositionally biased region" description="Basic and acidic residues" evidence="9">
    <location>
        <begin position="400"/>
        <end position="415"/>
    </location>
</feature>
<evidence type="ECO:0000313" key="12">
    <source>
        <dbReference type="EMBL" id="PIR06783.1"/>
    </source>
</evidence>
<feature type="coiled-coil region" evidence="8">
    <location>
        <begin position="85"/>
        <end position="119"/>
    </location>
</feature>
<feature type="domain" description="S1 motif" evidence="10">
    <location>
        <begin position="186"/>
        <end position="252"/>
    </location>
</feature>
<dbReference type="SUPFAM" id="SSF69705">
    <property type="entry name" value="Transcription factor NusA, N-terminal domain"/>
    <property type="match status" value="1"/>
</dbReference>
<proteinExistence type="inferred from homology"/>
<dbReference type="FunFam" id="3.30.300.20:FF:000005">
    <property type="entry name" value="Transcription termination/antitermination protein NusA"/>
    <property type="match status" value="1"/>
</dbReference>
<feature type="domain" description="K Homology" evidence="11">
    <location>
        <begin position="282"/>
        <end position="355"/>
    </location>
</feature>
<dbReference type="GO" id="GO:0003723">
    <property type="term" value="F:RNA binding"/>
    <property type="evidence" value="ECO:0007669"/>
    <property type="project" value="UniProtKB-UniRule"/>
</dbReference>
<dbReference type="EMBL" id="PCWQ01000009">
    <property type="protein sequence ID" value="PIR06783.1"/>
    <property type="molecule type" value="Genomic_DNA"/>
</dbReference>
<dbReference type="CDD" id="cd22529">
    <property type="entry name" value="KH-II_NusA_rpt2"/>
    <property type="match status" value="1"/>
</dbReference>
<dbReference type="InterPro" id="IPR058582">
    <property type="entry name" value="KH_NusA_2nd"/>
</dbReference>
<dbReference type="GO" id="GO:0006353">
    <property type="term" value="P:DNA-templated transcription termination"/>
    <property type="evidence" value="ECO:0007669"/>
    <property type="project" value="UniProtKB-UniRule"/>
</dbReference>
<evidence type="ECO:0000256" key="6">
    <source>
        <dbReference type="ARBA" id="ARBA00023163"/>
    </source>
</evidence>
<dbReference type="Pfam" id="PF26594">
    <property type="entry name" value="KH_NusA_2nd"/>
    <property type="match status" value="1"/>
</dbReference>
<dbReference type="InterPro" id="IPR004087">
    <property type="entry name" value="KH_dom"/>
</dbReference>
<dbReference type="PANTHER" id="PTHR22648:SF0">
    <property type="entry name" value="TRANSCRIPTION TERMINATION_ANTITERMINATION PROTEIN NUSA"/>
    <property type="match status" value="1"/>
</dbReference>
<evidence type="ECO:0000256" key="1">
    <source>
        <dbReference type="ARBA" id="ARBA00022472"/>
    </source>
</evidence>
<dbReference type="SMART" id="SM00316">
    <property type="entry name" value="S1"/>
    <property type="match status" value="1"/>
</dbReference>
<dbReference type="HAMAP" id="MF_00945_B">
    <property type="entry name" value="NusA_B"/>
    <property type="match status" value="1"/>
</dbReference>
<protein>
    <recommendedName>
        <fullName evidence="7">Transcription termination/antitermination protein NusA</fullName>
    </recommendedName>
</protein>
<evidence type="ECO:0000256" key="8">
    <source>
        <dbReference type="SAM" id="Coils"/>
    </source>
</evidence>
<keyword evidence="3 7" id="KW-0889">Transcription antitermination</keyword>
<dbReference type="SUPFAM" id="SSF54814">
    <property type="entry name" value="Prokaryotic type KH domain (KH-domain type II)"/>
    <property type="match status" value="2"/>
</dbReference>
<dbReference type="PANTHER" id="PTHR22648">
    <property type="entry name" value="TRANSCRIPTION TERMINATION FACTOR NUSA"/>
    <property type="match status" value="1"/>
</dbReference>
<comment type="function">
    <text evidence="7">Participates in both transcription termination and antitermination.</text>
</comment>
<dbReference type="InterPro" id="IPR009019">
    <property type="entry name" value="KH_sf_prok-type"/>
</dbReference>
<keyword evidence="4 7" id="KW-0694">RNA-binding</keyword>
<dbReference type="AlphaFoldDB" id="A0A2H0ND10"/>
<sequence>MIKLVYCRLAYFYKFKIKNMAMSNNLSTAIKQICEEKNLSMEAVIGAIEAALAAAYRKEFGTKDQNIKVVFNADNGQTAVFDVKIVMENVDLEEQEKALEKIKERREAGEEISEEEEIKKFNPRTDIMISEAQQKNPDYKIGDVIETKLAVPEEYGRMAAQTAKQVIVQRLREAERDHIFNAYKNKEGELVLGTIQRREGRRFIVNLGQANGILLPEEQIRNERYNIGSRLNFYIVQVRMGGKGPEIVLSRTHPEIVKELFATEVPEVASGAVEIKSIAREAGSRSKIAVVATEDNIDPVGSCVGQKGARVQTVINELGGEKIDIIEWDEDLKNFITNSLSPAEIESIDIKKKEKTASVKVKEDQLSLAIGRQGQNVRLAAKLTGWKIDIVSNAINDKISNTDDKKDDKKNKEEKVEEETEKVEVKEDKKKIKKAKTDDEKEKAKKEKTAKTKTKSTSSKKSSDSK</sequence>
<dbReference type="InterPro" id="IPR025249">
    <property type="entry name" value="TF_NusA_KH_1st"/>
</dbReference>